<dbReference type="KEGG" id="sdyn:Mal52_28660"/>
<keyword evidence="3" id="KW-1185">Reference proteome</keyword>
<dbReference type="Proteomes" id="UP000319383">
    <property type="component" value="Chromosome"/>
</dbReference>
<dbReference type="EMBL" id="CP036276">
    <property type="protein sequence ID" value="QDU44385.1"/>
    <property type="molecule type" value="Genomic_DNA"/>
</dbReference>
<protein>
    <recommendedName>
        <fullName evidence="1">DUF6985 domain-containing protein</fullName>
    </recommendedName>
</protein>
<dbReference type="AlphaFoldDB" id="A0A517ZPG9"/>
<feature type="domain" description="DUF6985" evidence="1">
    <location>
        <begin position="7"/>
        <end position="154"/>
    </location>
</feature>
<evidence type="ECO:0000259" key="1">
    <source>
        <dbReference type="Pfam" id="PF22481"/>
    </source>
</evidence>
<evidence type="ECO:0000313" key="2">
    <source>
        <dbReference type="EMBL" id="QDU44385.1"/>
    </source>
</evidence>
<gene>
    <name evidence="2" type="ORF">Mal52_28660</name>
</gene>
<organism evidence="2 3">
    <name type="scientific">Symmachiella dynata</name>
    <dbReference type="NCBI Taxonomy" id="2527995"/>
    <lineage>
        <taxon>Bacteria</taxon>
        <taxon>Pseudomonadati</taxon>
        <taxon>Planctomycetota</taxon>
        <taxon>Planctomycetia</taxon>
        <taxon>Planctomycetales</taxon>
        <taxon>Planctomycetaceae</taxon>
        <taxon>Symmachiella</taxon>
    </lineage>
</organism>
<reference evidence="2 3" key="1">
    <citation type="submission" date="2019-02" db="EMBL/GenBank/DDBJ databases">
        <title>Deep-cultivation of Planctomycetes and their phenomic and genomic characterization uncovers novel biology.</title>
        <authorList>
            <person name="Wiegand S."/>
            <person name="Jogler M."/>
            <person name="Boedeker C."/>
            <person name="Pinto D."/>
            <person name="Vollmers J."/>
            <person name="Rivas-Marin E."/>
            <person name="Kohn T."/>
            <person name="Peeters S.H."/>
            <person name="Heuer A."/>
            <person name="Rast P."/>
            <person name="Oberbeckmann S."/>
            <person name="Bunk B."/>
            <person name="Jeske O."/>
            <person name="Meyerdierks A."/>
            <person name="Storesund J.E."/>
            <person name="Kallscheuer N."/>
            <person name="Luecker S."/>
            <person name="Lage O.M."/>
            <person name="Pohl T."/>
            <person name="Merkel B.J."/>
            <person name="Hornburger P."/>
            <person name="Mueller R.-W."/>
            <person name="Bruemmer F."/>
            <person name="Labrenz M."/>
            <person name="Spormann A.M."/>
            <person name="Op den Camp H."/>
            <person name="Overmann J."/>
            <person name="Amann R."/>
            <person name="Jetten M.S.M."/>
            <person name="Mascher T."/>
            <person name="Medema M.H."/>
            <person name="Devos D.P."/>
            <person name="Kaster A.-K."/>
            <person name="Ovreas L."/>
            <person name="Rohde M."/>
            <person name="Galperin M.Y."/>
            <person name="Jogler C."/>
        </authorList>
    </citation>
    <scope>NUCLEOTIDE SEQUENCE [LARGE SCALE GENOMIC DNA]</scope>
    <source>
        <strain evidence="2 3">Mal52</strain>
    </source>
</reference>
<proteinExistence type="predicted"/>
<sequence>MDISELGPLSPDTDVPDWLTSRPIAVPYFDGLELAFTLCGLEESDKNETVAVVRNFLDLDRRDRLAVGSYVFEYYLRYTELAAEFGWCSPINSQEDVWSHVHPTEVFVERRARGDREIYVQIAAECDWEPEHGLQIIYRAGEVLSRVSYQDGHLTHTDAFDLPEEQDQIV</sequence>
<accession>A0A517ZPG9</accession>
<evidence type="ECO:0000313" key="3">
    <source>
        <dbReference type="Proteomes" id="UP000319383"/>
    </source>
</evidence>
<dbReference type="RefSeq" id="WP_145376752.1">
    <property type="nucleotide sequence ID" value="NZ_CP036276.1"/>
</dbReference>
<name>A0A517ZPG9_9PLAN</name>
<dbReference type="InterPro" id="IPR054254">
    <property type="entry name" value="DUF6985"/>
</dbReference>
<dbReference type="Pfam" id="PF22481">
    <property type="entry name" value="DUF6985"/>
    <property type="match status" value="1"/>
</dbReference>